<dbReference type="Proteomes" id="UP001279734">
    <property type="component" value="Unassembled WGS sequence"/>
</dbReference>
<evidence type="ECO:0000256" key="3">
    <source>
        <dbReference type="ARBA" id="ARBA00022786"/>
    </source>
</evidence>
<dbReference type="EMBL" id="BSYO01000031">
    <property type="protein sequence ID" value="GMH26734.1"/>
    <property type="molecule type" value="Genomic_DNA"/>
</dbReference>
<accession>A0AAD3TD51</accession>
<dbReference type="InterPro" id="IPR000210">
    <property type="entry name" value="BTB/POZ_dom"/>
</dbReference>
<name>A0AAD3TD51_NEPGR</name>
<organism evidence="6 7">
    <name type="scientific">Nepenthes gracilis</name>
    <name type="common">Slender pitcher plant</name>
    <dbReference type="NCBI Taxonomy" id="150966"/>
    <lineage>
        <taxon>Eukaryota</taxon>
        <taxon>Viridiplantae</taxon>
        <taxon>Streptophyta</taxon>
        <taxon>Embryophyta</taxon>
        <taxon>Tracheophyta</taxon>
        <taxon>Spermatophyta</taxon>
        <taxon>Magnoliopsida</taxon>
        <taxon>eudicotyledons</taxon>
        <taxon>Gunneridae</taxon>
        <taxon>Pentapetalae</taxon>
        <taxon>Caryophyllales</taxon>
        <taxon>Nepenthaceae</taxon>
        <taxon>Nepenthes</taxon>
    </lineage>
</organism>
<dbReference type="Pfam" id="PF00651">
    <property type="entry name" value="BTB"/>
    <property type="match status" value="1"/>
</dbReference>
<gene>
    <name evidence="6" type="ORF">Nepgr_028577</name>
</gene>
<evidence type="ECO:0000256" key="2">
    <source>
        <dbReference type="ARBA" id="ARBA00004906"/>
    </source>
</evidence>
<dbReference type="InterPro" id="IPR038920">
    <property type="entry name" value="At3g05675-like"/>
</dbReference>
<dbReference type="PANTHER" id="PTHR31060">
    <property type="entry name" value="OSJNBA0011J08.25 PROTEIN-RELATED"/>
    <property type="match status" value="1"/>
</dbReference>
<evidence type="ECO:0000256" key="1">
    <source>
        <dbReference type="ARBA" id="ARBA00002668"/>
    </source>
</evidence>
<keyword evidence="7" id="KW-1185">Reference proteome</keyword>
<proteinExistence type="predicted"/>
<comment type="caution">
    <text evidence="6">The sequence shown here is derived from an EMBL/GenBank/DDBJ whole genome shotgun (WGS) entry which is preliminary data.</text>
</comment>
<dbReference type="InterPro" id="IPR011333">
    <property type="entry name" value="SKP1/BTB/POZ_sf"/>
</dbReference>
<keyword evidence="3" id="KW-0833">Ubl conjugation pathway</keyword>
<feature type="domain" description="At3g05675-like ankyrin-like" evidence="5">
    <location>
        <begin position="225"/>
        <end position="411"/>
    </location>
</feature>
<evidence type="ECO:0000259" key="5">
    <source>
        <dbReference type="Pfam" id="PF25553"/>
    </source>
</evidence>
<evidence type="ECO:0000313" key="6">
    <source>
        <dbReference type="EMBL" id="GMH26734.1"/>
    </source>
</evidence>
<sequence length="437" mass="49196">MEKSVDDDKPCELGDQNVKDVTVCLRNPTGSSEQFFYNSSFLQEKSKFFADKLSHSNSAHFIEIHCSHFDYDHHLDLLNLLHLPGDSVLDSWKSVKSALGILQVAVSLQCEELAKNCVQYLEATPWEENEEEEIIRIVPKLGSLAAPILARALPVDLNTTKNVLIAAIHFATSVSGPCPPFGEELKISAQEQVEYMLGEDEETLSLTSDDEVKSEVKRGLSKAFSLFQNAISSLRLEPDLMPGTLENRVLRSLSDLEWLCHVLPKINLMRDFVFSWAEISDNILCVMEDDKFDSSLLGLKLRLIEVTAKVLEAVGYGNVILPALLRVQLLKTWLPYIRKMKPLLDSMCDEKTGSSHKMDEELCQNIEGAVVSLILALPSNDQAEILADWMENEWLRFPDLSEAFEIWCYRTKSAKRRLVEDLERFGGNNSVGSDLSV</sequence>
<comment type="pathway">
    <text evidence="2">Protein modification; protein ubiquitination.</text>
</comment>
<dbReference type="Gene3D" id="3.30.710.10">
    <property type="entry name" value="Potassium Channel Kv1.1, Chain A"/>
    <property type="match status" value="1"/>
</dbReference>
<dbReference type="InterPro" id="IPR058039">
    <property type="entry name" value="At3g05675-like_ankyrin"/>
</dbReference>
<dbReference type="AlphaFoldDB" id="A0AAD3TD51"/>
<reference evidence="6" key="1">
    <citation type="submission" date="2023-05" db="EMBL/GenBank/DDBJ databases">
        <title>Nepenthes gracilis genome sequencing.</title>
        <authorList>
            <person name="Fukushima K."/>
        </authorList>
    </citation>
    <scope>NUCLEOTIDE SEQUENCE</scope>
    <source>
        <strain evidence="6">SING2019-196</strain>
    </source>
</reference>
<evidence type="ECO:0000313" key="7">
    <source>
        <dbReference type="Proteomes" id="UP001279734"/>
    </source>
</evidence>
<comment type="function">
    <text evidence="1">May act as a substrate-specific adapter of an E3 ubiquitin-protein ligase complex (CUL3-RBX1-BTB) which mediates the ubiquitination and subsequent proteasomal degradation of target proteins.</text>
</comment>
<evidence type="ECO:0008006" key="8">
    <source>
        <dbReference type="Google" id="ProtNLM"/>
    </source>
</evidence>
<evidence type="ECO:0000259" key="4">
    <source>
        <dbReference type="Pfam" id="PF00651"/>
    </source>
</evidence>
<protein>
    <recommendedName>
        <fullName evidence="8">BTB/POZ domain-containing protein</fullName>
    </recommendedName>
</protein>
<dbReference type="Pfam" id="PF25553">
    <property type="entry name" value="BTB-POZ_ANK-like"/>
    <property type="match status" value="1"/>
</dbReference>
<feature type="domain" description="BTB" evidence="4">
    <location>
        <begin position="20"/>
        <end position="123"/>
    </location>
</feature>
<dbReference type="PANTHER" id="PTHR31060:SF7">
    <property type="entry name" value="OS06G0129200 PROTEIN"/>
    <property type="match status" value="1"/>
</dbReference>